<organism evidence="2 3">
    <name type="scientific">Facklamia hominis</name>
    <dbReference type="NCBI Taxonomy" id="178214"/>
    <lineage>
        <taxon>Bacteria</taxon>
        <taxon>Bacillati</taxon>
        <taxon>Bacillota</taxon>
        <taxon>Bacilli</taxon>
        <taxon>Lactobacillales</taxon>
        <taxon>Aerococcaceae</taxon>
        <taxon>Facklamia</taxon>
    </lineage>
</organism>
<dbReference type="InterPro" id="IPR036282">
    <property type="entry name" value="Glutathione-S-Trfase_C_sf"/>
</dbReference>
<dbReference type="PANTHER" id="PTHR32419">
    <property type="entry name" value="GLUTATHIONYL-HYDROQUINONE REDUCTASE"/>
    <property type="match status" value="1"/>
</dbReference>
<evidence type="ECO:0000313" key="3">
    <source>
        <dbReference type="Proteomes" id="UP001229251"/>
    </source>
</evidence>
<dbReference type="GO" id="GO:0004364">
    <property type="term" value="F:glutathione transferase activity"/>
    <property type="evidence" value="ECO:0007669"/>
    <property type="project" value="InterPro"/>
</dbReference>
<feature type="domain" description="GST C-terminal" evidence="1">
    <location>
        <begin position="97"/>
        <end position="251"/>
    </location>
</feature>
<name>A0AAJ1Q5J8_9LACT</name>
<dbReference type="PROSITE" id="PS50405">
    <property type="entry name" value="GST_CTER"/>
    <property type="match status" value="1"/>
</dbReference>
<sequence>MNRELLLNSVNHIDCDVKFKKTIKLLTDERRIKINSSNLFCCTHAINIALDFYELGNADVINYDDLEENFVFSDSVSENLNKIYNKNLDYVSLPSIFSEDELLTDQFLEIANAIILEQENQVDPVEVFNLVKWLCSSLLKPIYSAGYPSSQEEYEHNYEIVFSTLEIIENKLSNNRYLTGNKLTFADIFLYSILIRFDVAFFMLYKLNKQLIRDYSNLSKYMRDLYQTESFGNSTNFDLIKKCYYFNLSPYYFEEGDANAPSQPVRKLPLGPDEDFWLKPHGRDLFI</sequence>
<dbReference type="GO" id="GO:0005737">
    <property type="term" value="C:cytoplasm"/>
    <property type="evidence" value="ECO:0007669"/>
    <property type="project" value="TreeGrafter"/>
</dbReference>
<dbReference type="Gene3D" id="1.20.1050.10">
    <property type="match status" value="1"/>
</dbReference>
<evidence type="ECO:0000259" key="1">
    <source>
        <dbReference type="PROSITE" id="PS50405"/>
    </source>
</evidence>
<dbReference type="EMBL" id="JASOOE010000024">
    <property type="protein sequence ID" value="MDK7188077.1"/>
    <property type="molecule type" value="Genomic_DNA"/>
</dbReference>
<dbReference type="PANTHER" id="PTHR32419:SF6">
    <property type="entry name" value="GLUTATHIONE S-TRANSFERASE OMEGA-LIKE 1-RELATED"/>
    <property type="match status" value="1"/>
</dbReference>
<dbReference type="SUPFAM" id="SSF47616">
    <property type="entry name" value="GST C-terminal domain-like"/>
    <property type="match status" value="1"/>
</dbReference>
<dbReference type="InterPro" id="IPR010987">
    <property type="entry name" value="Glutathione-S-Trfase_C-like"/>
</dbReference>
<protein>
    <submittedName>
        <fullName evidence="2">Glutathione binding-like protein</fullName>
    </submittedName>
</protein>
<dbReference type="Proteomes" id="UP001229251">
    <property type="component" value="Unassembled WGS sequence"/>
</dbReference>
<gene>
    <name evidence="2" type="ORF">QP433_08855</name>
</gene>
<evidence type="ECO:0000313" key="2">
    <source>
        <dbReference type="EMBL" id="MDK7188077.1"/>
    </source>
</evidence>
<proteinExistence type="predicted"/>
<reference evidence="2" key="1">
    <citation type="submission" date="2023-05" db="EMBL/GenBank/DDBJ databases">
        <title>Cataloging the Phylogenetic Diversity of Human Bladder Bacteria.</title>
        <authorList>
            <person name="Du J."/>
        </authorList>
    </citation>
    <scope>NUCLEOTIDE SEQUENCE</scope>
    <source>
        <strain evidence="2">UMB1231</strain>
    </source>
</reference>
<comment type="caution">
    <text evidence="2">The sequence shown here is derived from an EMBL/GenBank/DDBJ whole genome shotgun (WGS) entry which is preliminary data.</text>
</comment>
<dbReference type="InterPro" id="IPR016639">
    <property type="entry name" value="GST_Omega/GSH"/>
</dbReference>
<dbReference type="AlphaFoldDB" id="A0AAJ1Q5J8"/>
<dbReference type="Pfam" id="PF13410">
    <property type="entry name" value="GST_C_2"/>
    <property type="match status" value="1"/>
</dbReference>
<dbReference type="RefSeq" id="WP_016648438.1">
    <property type="nucleotide sequence ID" value="NZ_CP138857.1"/>
</dbReference>
<accession>A0AAJ1Q5J8</accession>